<dbReference type="AlphaFoldDB" id="A0A7J6SJU2"/>
<dbReference type="Proteomes" id="UP000574390">
    <property type="component" value="Unassembled WGS sequence"/>
</dbReference>
<sequence>MSPTPSTCPTYAVAAEFEKVRAWPIALKMVLLYMVLPAFGDAIGEMNAIASLDQPAALRSLRFPALGESPPNCLPPNSHFGRDGECAYILRGPPENGSAGSYQGGILIGSRFPGISPTSRYSTMEIAVILGEQAQCHPWFRGCTPKDVGVYVDGLTLMRLELKEGGTLDLIFSYPRFTKTGGYDYHGDSKAINFSVNIQTKLTVPHVGLIIEAKASTLGEAVVVVSDAAEHAGLGYIDVYAHTSTPGAPVLAEVALDSRMRYRILNLGAWEALFKVHRIGSVIRRWRRVVPSCLDVYNFPSREGYILMLSTY</sequence>
<comment type="caution">
    <text evidence="1">The sequence shown here is derived from an EMBL/GenBank/DDBJ whole genome shotgun (WGS) entry which is preliminary data.</text>
</comment>
<accession>A0A7J6SJU2</accession>
<proteinExistence type="predicted"/>
<reference evidence="1 2" key="1">
    <citation type="submission" date="2020-04" db="EMBL/GenBank/DDBJ databases">
        <title>Perkinsus olseni comparative genomics.</title>
        <authorList>
            <person name="Bogema D.R."/>
        </authorList>
    </citation>
    <scope>NUCLEOTIDE SEQUENCE [LARGE SCALE GENOMIC DNA]</scope>
    <source>
        <strain evidence="1">ATCC PRA-205</strain>
    </source>
</reference>
<protein>
    <submittedName>
        <fullName evidence="1">Uncharacterized protein</fullName>
    </submittedName>
</protein>
<gene>
    <name evidence="1" type="ORF">FOZ62_027479</name>
</gene>
<organism evidence="1 2">
    <name type="scientific">Perkinsus olseni</name>
    <name type="common">Perkinsus atlanticus</name>
    <dbReference type="NCBI Taxonomy" id="32597"/>
    <lineage>
        <taxon>Eukaryota</taxon>
        <taxon>Sar</taxon>
        <taxon>Alveolata</taxon>
        <taxon>Perkinsozoa</taxon>
        <taxon>Perkinsea</taxon>
        <taxon>Perkinsida</taxon>
        <taxon>Perkinsidae</taxon>
        <taxon>Perkinsus</taxon>
    </lineage>
</organism>
<name>A0A7J6SJU2_PEROL</name>
<dbReference type="EMBL" id="JABANM010014205">
    <property type="protein sequence ID" value="KAF4733017.1"/>
    <property type="molecule type" value="Genomic_DNA"/>
</dbReference>
<evidence type="ECO:0000313" key="1">
    <source>
        <dbReference type="EMBL" id="KAF4733017.1"/>
    </source>
</evidence>
<evidence type="ECO:0000313" key="2">
    <source>
        <dbReference type="Proteomes" id="UP000574390"/>
    </source>
</evidence>